<evidence type="ECO:0000313" key="3">
    <source>
        <dbReference type="Proteomes" id="UP000176992"/>
    </source>
</evidence>
<proteinExistence type="predicted"/>
<dbReference type="InterPro" id="IPR007630">
    <property type="entry name" value="RNA_pol_sigma70_r4"/>
</dbReference>
<dbReference type="Pfam" id="PF04545">
    <property type="entry name" value="Sigma70_r4"/>
    <property type="match status" value="1"/>
</dbReference>
<gene>
    <name evidence="2" type="ORF">A2Z86_05615</name>
</gene>
<sequence>MKKAISMALELLGHKLRIGFQIKPNGHDALSRRNERVIRDFAQGYTVERLAEKYTLTENRISQILTAFGARQPKWKKMSDETRRTIFQLQKKGLSKAEIGRKVGVSRERVRQILQQGA</sequence>
<name>A0A1F5YEA4_9BACT</name>
<evidence type="ECO:0000313" key="2">
    <source>
        <dbReference type="EMBL" id="OGF98507.1"/>
    </source>
</evidence>
<dbReference type="InterPro" id="IPR036388">
    <property type="entry name" value="WH-like_DNA-bd_sf"/>
</dbReference>
<organism evidence="2 3">
    <name type="scientific">Candidatus Glassbacteria bacterium GWA2_58_10</name>
    <dbReference type="NCBI Taxonomy" id="1817865"/>
    <lineage>
        <taxon>Bacteria</taxon>
        <taxon>Candidatus Glassiibacteriota</taxon>
    </lineage>
</organism>
<dbReference type="SUPFAM" id="SSF88659">
    <property type="entry name" value="Sigma3 and sigma4 domains of RNA polymerase sigma factors"/>
    <property type="match status" value="1"/>
</dbReference>
<dbReference type="EMBL" id="MFIV01000094">
    <property type="protein sequence ID" value="OGF98507.1"/>
    <property type="molecule type" value="Genomic_DNA"/>
</dbReference>
<dbReference type="GO" id="GO:0003700">
    <property type="term" value="F:DNA-binding transcription factor activity"/>
    <property type="evidence" value="ECO:0007669"/>
    <property type="project" value="InterPro"/>
</dbReference>
<dbReference type="InterPro" id="IPR013324">
    <property type="entry name" value="RNA_pol_sigma_r3/r4-like"/>
</dbReference>
<dbReference type="Gene3D" id="1.10.10.60">
    <property type="entry name" value="Homeodomain-like"/>
    <property type="match status" value="1"/>
</dbReference>
<protein>
    <recommendedName>
        <fullName evidence="1">RNA polymerase sigma-70 region 4 domain-containing protein</fullName>
    </recommendedName>
</protein>
<accession>A0A1F5YEA4</accession>
<dbReference type="AlphaFoldDB" id="A0A1F5YEA4"/>
<feature type="domain" description="RNA polymerase sigma-70 region 4" evidence="1">
    <location>
        <begin position="80"/>
        <end position="117"/>
    </location>
</feature>
<evidence type="ECO:0000259" key="1">
    <source>
        <dbReference type="Pfam" id="PF04545"/>
    </source>
</evidence>
<dbReference type="GO" id="GO:0006352">
    <property type="term" value="P:DNA-templated transcription initiation"/>
    <property type="evidence" value="ECO:0007669"/>
    <property type="project" value="InterPro"/>
</dbReference>
<dbReference type="Proteomes" id="UP000176992">
    <property type="component" value="Unassembled WGS sequence"/>
</dbReference>
<comment type="caution">
    <text evidence="2">The sequence shown here is derived from an EMBL/GenBank/DDBJ whole genome shotgun (WGS) entry which is preliminary data.</text>
</comment>
<dbReference type="Gene3D" id="1.10.10.10">
    <property type="entry name" value="Winged helix-like DNA-binding domain superfamily/Winged helix DNA-binding domain"/>
    <property type="match status" value="1"/>
</dbReference>
<reference evidence="2 3" key="1">
    <citation type="journal article" date="2016" name="Nat. Commun.">
        <title>Thousands of microbial genomes shed light on interconnected biogeochemical processes in an aquifer system.</title>
        <authorList>
            <person name="Anantharaman K."/>
            <person name="Brown C.T."/>
            <person name="Hug L.A."/>
            <person name="Sharon I."/>
            <person name="Castelle C.J."/>
            <person name="Probst A.J."/>
            <person name="Thomas B.C."/>
            <person name="Singh A."/>
            <person name="Wilkins M.J."/>
            <person name="Karaoz U."/>
            <person name="Brodie E.L."/>
            <person name="Williams K.H."/>
            <person name="Hubbard S.S."/>
            <person name="Banfield J.F."/>
        </authorList>
    </citation>
    <scope>NUCLEOTIDE SEQUENCE [LARGE SCALE GENOMIC DNA]</scope>
</reference>